<protein>
    <submittedName>
        <fullName evidence="4">(2R)-3-sulfolactate dehydrogenase (NADP(+))</fullName>
        <ecNumber evidence="4">1.1.1.338</ecNumber>
    </submittedName>
</protein>
<dbReference type="RefSeq" id="WP_082637130.1">
    <property type="nucleotide sequence ID" value="NZ_CYPS01000067.1"/>
</dbReference>
<dbReference type="AlphaFoldDB" id="A0A0P1EFE3"/>
<keyword evidence="2 4" id="KW-0560">Oxidoreductase</keyword>
<dbReference type="STRING" id="81569.RUM4293_04743"/>
<dbReference type="Proteomes" id="UP000050783">
    <property type="component" value="Unassembled WGS sequence"/>
</dbReference>
<dbReference type="EMBL" id="CYPU01000047">
    <property type="protein sequence ID" value="CUH48809.1"/>
    <property type="molecule type" value="Genomic_DNA"/>
</dbReference>
<dbReference type="Pfam" id="PF02615">
    <property type="entry name" value="Ldh_2"/>
    <property type="match status" value="1"/>
</dbReference>
<reference evidence="4 5" key="1">
    <citation type="submission" date="2015-09" db="EMBL/GenBank/DDBJ databases">
        <authorList>
            <consortium name="Swine Surveillance"/>
        </authorList>
    </citation>
    <scope>NUCLEOTIDE SEQUENCE [LARGE SCALE GENOMIC DNA]</scope>
    <source>
        <strain evidence="4 5">CECT 4292</strain>
        <strain evidence="3">CECT 4293</strain>
    </source>
</reference>
<evidence type="ECO:0000313" key="4">
    <source>
        <dbReference type="EMBL" id="CUH48809.1"/>
    </source>
</evidence>
<organism evidence="4 5">
    <name type="scientific">Ruegeria atlantica</name>
    <dbReference type="NCBI Taxonomy" id="81569"/>
    <lineage>
        <taxon>Bacteria</taxon>
        <taxon>Pseudomonadati</taxon>
        <taxon>Pseudomonadota</taxon>
        <taxon>Alphaproteobacteria</taxon>
        <taxon>Rhodobacterales</taxon>
        <taxon>Roseobacteraceae</taxon>
        <taxon>Ruegeria</taxon>
    </lineage>
</organism>
<dbReference type="InterPro" id="IPR036111">
    <property type="entry name" value="Mal/L-sulfo/L-lacto_DH-like_sf"/>
</dbReference>
<dbReference type="Proteomes" id="UP000050786">
    <property type="component" value="Unassembled WGS sequence"/>
</dbReference>
<sequence length="333" mass="34176">MSVLLSPQDARALIWNALTGSGTAPENAGYFTDAILDTELSGLEGHGFYWLQYYCAHLRSGKVDGKAVPQIEALSDTSFRVDALHGFAHPAIEAGFKHLIPAAKAHGVAAMGVHNSYNAATLGFHTGYLARAGLLAIGATNAVPNLAPVGGKTPIIGTNPISYAVPAPGGEIAFLADQSATQVAWTAVKRAAEAGEPIPLGWALDADGEPTTDAAAGLAGSMAPAGGVKGFSIGLLVEVLCAALAGGKLGPDQGSFTDDDGTPIDNGQFFVAFDPGKLSGGGFDQTITKLVTSITEQDGARLPNARREANKQQLAERGIPIEPDLYAALKGFA</sequence>
<comment type="similarity">
    <text evidence="1">Belongs to the LDH2/MDH2 oxidoreductase family.</text>
</comment>
<dbReference type="InterPro" id="IPR003767">
    <property type="entry name" value="Malate/L-lactate_DH-like"/>
</dbReference>
<dbReference type="PANTHER" id="PTHR11091">
    <property type="entry name" value="OXIDOREDUCTASE-RELATED"/>
    <property type="match status" value="1"/>
</dbReference>
<dbReference type="InterPro" id="IPR043144">
    <property type="entry name" value="Mal/L-sulf/L-lact_DH-like_ah"/>
</dbReference>
<name>A0A0P1EFE3_9RHOB</name>
<evidence type="ECO:0000313" key="6">
    <source>
        <dbReference type="Proteomes" id="UP000050786"/>
    </source>
</evidence>
<dbReference type="InterPro" id="IPR043143">
    <property type="entry name" value="Mal/L-sulf/L-lact_DH-like_NADP"/>
</dbReference>
<gene>
    <name evidence="4" type="primary">comC_2</name>
    <name evidence="3" type="synonym">comC_3</name>
    <name evidence="4" type="ORF">RUA4292_02999</name>
    <name evidence="3" type="ORF">RUM4293_04743</name>
</gene>
<evidence type="ECO:0000256" key="1">
    <source>
        <dbReference type="ARBA" id="ARBA00006056"/>
    </source>
</evidence>
<evidence type="ECO:0000313" key="3">
    <source>
        <dbReference type="EMBL" id="CUH45826.1"/>
    </source>
</evidence>
<evidence type="ECO:0000313" key="5">
    <source>
        <dbReference type="Proteomes" id="UP000050783"/>
    </source>
</evidence>
<dbReference type="Gene3D" id="1.10.1530.10">
    <property type="match status" value="1"/>
</dbReference>
<reference evidence="6" key="2">
    <citation type="submission" date="2015-09" db="EMBL/GenBank/DDBJ databases">
        <authorList>
            <person name="Rodrigo-Torres L."/>
            <person name="Arahal D.R."/>
        </authorList>
    </citation>
    <scope>NUCLEOTIDE SEQUENCE [LARGE SCALE GENOMIC DNA]</scope>
    <source>
        <strain evidence="6">CECT 4293</strain>
    </source>
</reference>
<proteinExistence type="inferred from homology"/>
<keyword evidence="6" id="KW-1185">Reference proteome</keyword>
<dbReference type="SUPFAM" id="SSF89733">
    <property type="entry name" value="L-sulfolactate dehydrogenase-like"/>
    <property type="match status" value="1"/>
</dbReference>
<dbReference type="PANTHER" id="PTHR11091:SF0">
    <property type="entry name" value="MALATE DEHYDROGENASE"/>
    <property type="match status" value="1"/>
</dbReference>
<dbReference type="OrthoDB" id="9811519at2"/>
<dbReference type="EC" id="1.1.1.338" evidence="4"/>
<dbReference type="GO" id="GO:0016491">
    <property type="term" value="F:oxidoreductase activity"/>
    <property type="evidence" value="ECO:0007669"/>
    <property type="project" value="UniProtKB-KW"/>
</dbReference>
<accession>A0A0P1EFE3</accession>
<evidence type="ECO:0000256" key="2">
    <source>
        <dbReference type="ARBA" id="ARBA00023002"/>
    </source>
</evidence>
<dbReference type="Gene3D" id="3.30.1370.60">
    <property type="entry name" value="Hypothetical oxidoreductase yiak, domain 2"/>
    <property type="match status" value="1"/>
</dbReference>
<dbReference type="EMBL" id="CYPS01000067">
    <property type="protein sequence ID" value="CUH45826.1"/>
    <property type="molecule type" value="Genomic_DNA"/>
</dbReference>
<dbReference type="GeneID" id="55494178"/>